<feature type="domain" description="VOC" evidence="1">
    <location>
        <begin position="8"/>
        <end position="122"/>
    </location>
</feature>
<dbReference type="InterPro" id="IPR037523">
    <property type="entry name" value="VOC_core"/>
</dbReference>
<keyword evidence="2" id="KW-0223">Dioxygenase</keyword>
<protein>
    <submittedName>
        <fullName evidence="2">Glyoxalase/bleomycin resistance protein/dioxygenase</fullName>
    </submittedName>
</protein>
<dbReference type="PANTHER" id="PTHR41294:SF1">
    <property type="entry name" value="CADMIUM-INDUCED PROTEIN CADI"/>
    <property type="match status" value="1"/>
</dbReference>
<dbReference type="GO" id="GO:0046686">
    <property type="term" value="P:response to cadmium ion"/>
    <property type="evidence" value="ECO:0007669"/>
    <property type="project" value="TreeGrafter"/>
</dbReference>
<dbReference type="STRING" id="264198.Reut_A1137"/>
<accession>Q473B9</accession>
<dbReference type="eggNOG" id="COG0346">
    <property type="taxonomic scope" value="Bacteria"/>
</dbReference>
<dbReference type="Gene3D" id="3.10.180.10">
    <property type="entry name" value="2,3-Dihydroxybiphenyl 1,2-Dioxygenase, domain 1"/>
    <property type="match status" value="1"/>
</dbReference>
<keyword evidence="2" id="KW-0560">Oxidoreductase</keyword>
<dbReference type="GO" id="GO:0051213">
    <property type="term" value="F:dioxygenase activity"/>
    <property type="evidence" value="ECO:0007669"/>
    <property type="project" value="UniProtKB-KW"/>
</dbReference>
<dbReference type="NCBIfam" id="NF041414">
    <property type="entry name" value="ArsI_CadI_VOC"/>
    <property type="match status" value="1"/>
</dbReference>
<dbReference type="KEGG" id="reu:Reut_A1137"/>
<dbReference type="InterPro" id="IPR052393">
    <property type="entry name" value="Cadmium-induced_rsp"/>
</dbReference>
<dbReference type="EMBL" id="CP000090">
    <property type="protein sequence ID" value="AAZ60514.1"/>
    <property type="molecule type" value="Genomic_DNA"/>
</dbReference>
<reference evidence="2" key="1">
    <citation type="submission" date="2005-08" db="EMBL/GenBank/DDBJ databases">
        <title>Complete sequence of Chromosome1 of Ralstonia eutropha JMP134.</title>
        <authorList>
            <person name="Copeland A."/>
            <person name="Lucas S."/>
            <person name="Lapidus A."/>
            <person name="Barry K."/>
            <person name="Detter J.C."/>
            <person name="Glavina T."/>
            <person name="Hammon N."/>
            <person name="Israni S."/>
            <person name="Pitluck S."/>
            <person name="Goltsman E."/>
            <person name="Martinez M."/>
            <person name="Schmutz J."/>
            <person name="Larimer F."/>
            <person name="Land M."/>
            <person name="Lykidis A."/>
            <person name="Richardson P."/>
        </authorList>
    </citation>
    <scope>NUCLEOTIDE SEQUENCE</scope>
    <source>
        <strain evidence="2">JMP134</strain>
    </source>
</reference>
<dbReference type="HOGENOM" id="CLU_125391_0_0_4"/>
<dbReference type="Pfam" id="PF00903">
    <property type="entry name" value="Glyoxalase"/>
    <property type="match status" value="1"/>
</dbReference>
<evidence type="ECO:0000313" key="2">
    <source>
        <dbReference type="EMBL" id="AAZ60514.1"/>
    </source>
</evidence>
<proteinExistence type="predicted"/>
<dbReference type="AlphaFoldDB" id="Q473B9"/>
<dbReference type="PROSITE" id="PS51819">
    <property type="entry name" value="VOC"/>
    <property type="match status" value="1"/>
</dbReference>
<organism evidence="2">
    <name type="scientific">Cupriavidus pinatubonensis (strain JMP 134 / LMG 1197)</name>
    <name type="common">Cupriavidus necator (strain JMP 134)</name>
    <dbReference type="NCBI Taxonomy" id="264198"/>
    <lineage>
        <taxon>Bacteria</taxon>
        <taxon>Pseudomonadati</taxon>
        <taxon>Pseudomonadota</taxon>
        <taxon>Betaproteobacteria</taxon>
        <taxon>Burkholderiales</taxon>
        <taxon>Burkholderiaceae</taxon>
        <taxon>Cupriavidus</taxon>
    </lineage>
</organism>
<evidence type="ECO:0000259" key="1">
    <source>
        <dbReference type="PROSITE" id="PS51819"/>
    </source>
</evidence>
<sequence length="166" mass="18354">MLTETAMKRFHIHLHVDDLNKSIAFYSRLFAAEPTRVESDYAKWMLEDPRINFAISTRGDHAGVDHLGFQVDDAAELVELKARAEAADMAVLDEGATTCCYARSDKHWITDPQGIAWEHFHSLANIPVFSESKQDESTATNSACCPPRAPRGKALGIAVKSDTSCC</sequence>
<dbReference type="InterPro" id="IPR004360">
    <property type="entry name" value="Glyas_Fos-R_dOase_dom"/>
</dbReference>
<dbReference type="InterPro" id="IPR049789">
    <property type="entry name" value="ArsI/CadI-like"/>
</dbReference>
<gene>
    <name evidence="2" type="ordered locus">Reut_A1137</name>
</gene>
<dbReference type="CDD" id="cd07254">
    <property type="entry name" value="VOC_like"/>
    <property type="match status" value="1"/>
</dbReference>
<dbReference type="InterPro" id="IPR029068">
    <property type="entry name" value="Glyas_Bleomycin-R_OHBP_Dase"/>
</dbReference>
<name>Q473B9_CUPPJ</name>
<dbReference type="PANTHER" id="PTHR41294">
    <property type="entry name" value="CADMIUM-INDUCED PROTEIN CADI"/>
    <property type="match status" value="1"/>
</dbReference>
<dbReference type="SUPFAM" id="SSF54593">
    <property type="entry name" value="Glyoxalase/Bleomycin resistance protein/Dihydroxybiphenyl dioxygenase"/>
    <property type="match status" value="1"/>
</dbReference>